<dbReference type="CDD" id="cd00303">
    <property type="entry name" value="retropepsin_like"/>
    <property type="match status" value="1"/>
</dbReference>
<feature type="region of interest" description="Disordered" evidence="1">
    <location>
        <begin position="80"/>
        <end position="101"/>
    </location>
</feature>
<dbReference type="OrthoDB" id="1226551at2759"/>
<keyword evidence="3" id="KW-1185">Reference proteome</keyword>
<dbReference type="EMBL" id="CAMAPE010000082">
    <property type="protein sequence ID" value="CAH9120101.1"/>
    <property type="molecule type" value="Genomic_DNA"/>
</dbReference>
<proteinExistence type="predicted"/>
<comment type="caution">
    <text evidence="2">The sequence shown here is derived from an EMBL/GenBank/DDBJ whole genome shotgun (WGS) entry which is preliminary data.</text>
</comment>
<dbReference type="Gene3D" id="2.40.70.10">
    <property type="entry name" value="Acid Proteases"/>
    <property type="match status" value="1"/>
</dbReference>
<feature type="compositionally biased region" description="Basic and acidic residues" evidence="1">
    <location>
        <begin position="80"/>
        <end position="100"/>
    </location>
</feature>
<gene>
    <name evidence="2" type="ORF">CEURO_LOCUS22598</name>
</gene>
<evidence type="ECO:0000256" key="1">
    <source>
        <dbReference type="SAM" id="MobiDB-lite"/>
    </source>
</evidence>
<protein>
    <submittedName>
        <fullName evidence="2">Uncharacterized protein</fullName>
    </submittedName>
</protein>
<dbReference type="Proteomes" id="UP001152484">
    <property type="component" value="Unassembled WGS sequence"/>
</dbReference>
<sequence>MQKKPSLEDTLQTFMQICTQNQQTNEQRFQQNEASLRKLEIQVGQIAECLQGHVQGKLSSQSEEAKAITVQRSGKIIEKDERQPISKPPEKVEAENKEVEADPVDEEIGLHKGEDPYVPPKPYVPPAPFPNRFKSSKLNKSFDDIYKLLSKVNLNLPLLDMIKNMPAYVNFLKELSTRKRRYEPNEKVFVSKAVSDVLQKDLLPKLEDLGSFIININLGNSKSEKAMLDLGASINLMPYFVYLKLGLNELKSTTMSLQLADCSIRYPRGIVEDVLVQVDKLIIPTDFVVLEMSDQCKYVKNMPILLGRPFMATAKTMIDVQNGKLTISVLNETVEFSILKSMSMSADSSSCFALDILDPIAPLDKLEENDLEKGFNESAKVCKKCINCLHHKSILRKDFKPGKKVLLLDSRLRFFPGKIKLKWIGPFVVRHFGVIV</sequence>
<dbReference type="AlphaFoldDB" id="A0A9P1ENK7"/>
<reference evidence="2" key="1">
    <citation type="submission" date="2022-07" db="EMBL/GenBank/DDBJ databases">
        <authorList>
            <person name="Macas J."/>
            <person name="Novak P."/>
            <person name="Neumann P."/>
        </authorList>
    </citation>
    <scope>NUCLEOTIDE SEQUENCE</scope>
</reference>
<dbReference type="PANTHER" id="PTHR33067:SF9">
    <property type="entry name" value="RNA-DIRECTED DNA POLYMERASE"/>
    <property type="match status" value="1"/>
</dbReference>
<accession>A0A9P1ENK7</accession>
<evidence type="ECO:0000313" key="2">
    <source>
        <dbReference type="EMBL" id="CAH9120101.1"/>
    </source>
</evidence>
<evidence type="ECO:0000313" key="3">
    <source>
        <dbReference type="Proteomes" id="UP001152484"/>
    </source>
</evidence>
<organism evidence="2 3">
    <name type="scientific">Cuscuta europaea</name>
    <name type="common">European dodder</name>
    <dbReference type="NCBI Taxonomy" id="41803"/>
    <lineage>
        <taxon>Eukaryota</taxon>
        <taxon>Viridiplantae</taxon>
        <taxon>Streptophyta</taxon>
        <taxon>Embryophyta</taxon>
        <taxon>Tracheophyta</taxon>
        <taxon>Spermatophyta</taxon>
        <taxon>Magnoliopsida</taxon>
        <taxon>eudicotyledons</taxon>
        <taxon>Gunneridae</taxon>
        <taxon>Pentapetalae</taxon>
        <taxon>asterids</taxon>
        <taxon>lamiids</taxon>
        <taxon>Solanales</taxon>
        <taxon>Convolvulaceae</taxon>
        <taxon>Cuscuteae</taxon>
        <taxon>Cuscuta</taxon>
        <taxon>Cuscuta subgen. Cuscuta</taxon>
    </lineage>
</organism>
<name>A0A9P1ENK7_CUSEU</name>
<dbReference type="PANTHER" id="PTHR33067">
    <property type="entry name" value="RNA-DIRECTED DNA POLYMERASE-RELATED"/>
    <property type="match status" value="1"/>
</dbReference>
<dbReference type="InterPro" id="IPR021109">
    <property type="entry name" value="Peptidase_aspartic_dom_sf"/>
</dbReference>